<sequence length="405" mass="46966">MENLKNKKKTLIITIILIFIFVSIVSIFHGKDRFLKNKSNILFSKIFGFTGELFKSGSTNAEKENKKDCLSNYYLSLETSSAADKLYIIKKNDKELYSDLIKIMNRKSPNKTSNILKLIRNIDKRKDYLSSIFNEIQKGKEKEIKEEVETLENIDTLASIKKIEQMTYEDEEYLSILPKIISIMDEKKSAEILFYIDNNIKKKTMAKLENKKRNDLEKLIFKMEYQDRKLEDIAKTYDSKSTKEVVKEIGNEEIYSMKKLSYIYMNLSIEKAAEVLAEIKNDEFVEELISAIGKEEELRKVDNSRMTEINEAVKFLREYNEKVDELVEVYSKMSTNNVAKVVENMMGNTKKVTSLEIDSSPIYEISDSTIILDVLSRMKKPTLSKIINNMDSKKASKLTQMLASP</sequence>
<dbReference type="RefSeq" id="WP_042681715.1">
    <property type="nucleotide sequence ID" value="NZ_CABKTM010000043.1"/>
</dbReference>
<dbReference type="SUPFAM" id="SSF158791">
    <property type="entry name" value="MgtE N-terminal domain-like"/>
    <property type="match status" value="1"/>
</dbReference>
<evidence type="ECO:0000256" key="1">
    <source>
        <dbReference type="SAM" id="Phobius"/>
    </source>
</evidence>
<dbReference type="OrthoDB" id="1705722at2"/>
<keyword evidence="3" id="KW-1185">Reference proteome</keyword>
<reference evidence="2" key="1">
    <citation type="submission" date="2022-07" db="EMBL/GenBank/DDBJ databases">
        <title>Enhanced cultured diversity of the mouse gut microbiota enables custom-made synthetic communities.</title>
        <authorList>
            <person name="Afrizal A."/>
        </authorList>
    </citation>
    <scope>NUCLEOTIDE SEQUENCE</scope>
    <source>
        <strain evidence="2">DSM 29482</strain>
    </source>
</reference>
<evidence type="ECO:0008006" key="4">
    <source>
        <dbReference type="Google" id="ProtNLM"/>
    </source>
</evidence>
<accession>A0A9X2MK75</accession>
<evidence type="ECO:0000313" key="2">
    <source>
        <dbReference type="EMBL" id="MCR2042771.1"/>
    </source>
</evidence>
<comment type="caution">
    <text evidence="2">The sequence shown here is derived from an EMBL/GenBank/DDBJ whole genome shotgun (WGS) entry which is preliminary data.</text>
</comment>
<dbReference type="Proteomes" id="UP001142078">
    <property type="component" value="Unassembled WGS sequence"/>
</dbReference>
<keyword evidence="1" id="KW-0812">Transmembrane</keyword>
<name>A0A9X2MK75_9FIRM</name>
<dbReference type="AlphaFoldDB" id="A0A9X2MK75"/>
<organism evidence="2 3">
    <name type="scientific">Anaerosalibacter massiliensis</name>
    <dbReference type="NCBI Taxonomy" id="1347392"/>
    <lineage>
        <taxon>Bacteria</taxon>
        <taxon>Bacillati</taxon>
        <taxon>Bacillota</taxon>
        <taxon>Tissierellia</taxon>
        <taxon>Tissierellales</taxon>
        <taxon>Sporanaerobacteraceae</taxon>
        <taxon>Anaerosalibacter</taxon>
    </lineage>
</organism>
<gene>
    <name evidence="2" type="ORF">NSA23_01445</name>
</gene>
<feature type="transmembrane region" description="Helical" evidence="1">
    <location>
        <begin position="12"/>
        <end position="30"/>
    </location>
</feature>
<keyword evidence="1" id="KW-1133">Transmembrane helix</keyword>
<evidence type="ECO:0000313" key="3">
    <source>
        <dbReference type="Proteomes" id="UP001142078"/>
    </source>
</evidence>
<keyword evidence="1" id="KW-0472">Membrane</keyword>
<protein>
    <recommendedName>
        <fullName evidence="4">MgtE intracellular N domain protein</fullName>
    </recommendedName>
</protein>
<proteinExistence type="predicted"/>
<dbReference type="EMBL" id="JANJZL010000001">
    <property type="protein sequence ID" value="MCR2042771.1"/>
    <property type="molecule type" value="Genomic_DNA"/>
</dbReference>